<evidence type="ECO:0000259" key="6">
    <source>
        <dbReference type="PROSITE" id="PS51387"/>
    </source>
</evidence>
<dbReference type="PANTHER" id="PTHR42973:SF39">
    <property type="entry name" value="FAD-BINDING PCMH-TYPE DOMAIN-CONTAINING PROTEIN"/>
    <property type="match status" value="1"/>
</dbReference>
<dbReference type="Gene3D" id="3.40.462.20">
    <property type="match status" value="1"/>
</dbReference>
<dbReference type="Gene3D" id="3.30.465.10">
    <property type="match status" value="1"/>
</dbReference>
<dbReference type="OrthoDB" id="407275at2759"/>
<dbReference type="Pfam" id="PF08031">
    <property type="entry name" value="BBE"/>
    <property type="match status" value="1"/>
</dbReference>
<dbReference type="InterPro" id="IPR050416">
    <property type="entry name" value="FAD-linked_Oxidoreductase"/>
</dbReference>
<dbReference type="STRING" id="42673.A0A2K0VYH4"/>
<dbReference type="PANTHER" id="PTHR42973">
    <property type="entry name" value="BINDING OXIDOREDUCTASE, PUTATIVE (AFU_ORTHOLOGUE AFUA_1G17690)-RELATED"/>
    <property type="match status" value="1"/>
</dbReference>
<dbReference type="InterPro" id="IPR016167">
    <property type="entry name" value="FAD-bd_PCMH_sub1"/>
</dbReference>
<dbReference type="Pfam" id="PF01565">
    <property type="entry name" value="FAD_binding_4"/>
    <property type="match status" value="1"/>
</dbReference>
<name>A0A2K0VYH4_GIBNY</name>
<comment type="cofactor">
    <cofactor evidence="1">
        <name>FAD</name>
        <dbReference type="ChEBI" id="CHEBI:57692"/>
    </cofactor>
</comment>
<accession>A0A2K0VYH4</accession>
<organism evidence="7 8">
    <name type="scientific">Gibberella nygamai</name>
    <name type="common">Bean root rot disease fungus</name>
    <name type="synonym">Fusarium nygamai</name>
    <dbReference type="NCBI Taxonomy" id="42673"/>
    <lineage>
        <taxon>Eukaryota</taxon>
        <taxon>Fungi</taxon>
        <taxon>Dikarya</taxon>
        <taxon>Ascomycota</taxon>
        <taxon>Pezizomycotina</taxon>
        <taxon>Sordariomycetes</taxon>
        <taxon>Hypocreomycetidae</taxon>
        <taxon>Hypocreales</taxon>
        <taxon>Nectriaceae</taxon>
        <taxon>Fusarium</taxon>
        <taxon>Fusarium fujikuroi species complex</taxon>
    </lineage>
</organism>
<evidence type="ECO:0000256" key="3">
    <source>
        <dbReference type="ARBA" id="ARBA00022630"/>
    </source>
</evidence>
<keyword evidence="5" id="KW-0560">Oxidoreductase</keyword>
<dbReference type="Gene3D" id="3.30.43.10">
    <property type="entry name" value="Uridine Diphospho-n-acetylenolpyruvylglucosamine Reductase, domain 2"/>
    <property type="match status" value="1"/>
</dbReference>
<keyword evidence="8" id="KW-1185">Reference proteome</keyword>
<protein>
    <recommendedName>
        <fullName evidence="6">FAD-binding PCMH-type domain-containing protein</fullName>
    </recommendedName>
</protein>
<feature type="domain" description="FAD-binding PCMH-type" evidence="6">
    <location>
        <begin position="34"/>
        <end position="214"/>
    </location>
</feature>
<dbReference type="Proteomes" id="UP000236664">
    <property type="component" value="Unassembled WGS sequence"/>
</dbReference>
<comment type="similarity">
    <text evidence="2">Belongs to the oxygen-dependent FAD-linked oxidoreductase family.</text>
</comment>
<dbReference type="GO" id="GO:0016491">
    <property type="term" value="F:oxidoreductase activity"/>
    <property type="evidence" value="ECO:0007669"/>
    <property type="project" value="UniProtKB-KW"/>
</dbReference>
<evidence type="ECO:0000256" key="1">
    <source>
        <dbReference type="ARBA" id="ARBA00001974"/>
    </source>
</evidence>
<dbReference type="InterPro" id="IPR016169">
    <property type="entry name" value="FAD-bd_PCMH_sub2"/>
</dbReference>
<gene>
    <name evidence="7" type="ORF">FNYG_11680</name>
</gene>
<dbReference type="PROSITE" id="PS51387">
    <property type="entry name" value="FAD_PCMH"/>
    <property type="match status" value="1"/>
</dbReference>
<dbReference type="AlphaFoldDB" id="A0A2K0VYH4"/>
<evidence type="ECO:0000256" key="2">
    <source>
        <dbReference type="ARBA" id="ARBA00005466"/>
    </source>
</evidence>
<dbReference type="InterPro" id="IPR016166">
    <property type="entry name" value="FAD-bd_PCMH"/>
</dbReference>
<dbReference type="EMBL" id="MTQA01000184">
    <property type="protein sequence ID" value="PNP75032.1"/>
    <property type="molecule type" value="Genomic_DNA"/>
</dbReference>
<dbReference type="InterPro" id="IPR012951">
    <property type="entry name" value="BBE"/>
</dbReference>
<dbReference type="SUPFAM" id="SSF56176">
    <property type="entry name" value="FAD-binding/transporter-associated domain-like"/>
    <property type="match status" value="1"/>
</dbReference>
<comment type="caution">
    <text evidence="7">The sequence shown here is derived from an EMBL/GenBank/DDBJ whole genome shotgun (WGS) entry which is preliminary data.</text>
</comment>
<reference evidence="7 8" key="1">
    <citation type="submission" date="2017-06" db="EMBL/GenBank/DDBJ databases">
        <title>Genome of Fusarium nygamai isolate CS10214.</title>
        <authorList>
            <person name="Gardiner D.M."/>
            <person name="Obanor F."/>
            <person name="Kazan K."/>
        </authorList>
    </citation>
    <scope>NUCLEOTIDE SEQUENCE [LARGE SCALE GENOMIC DNA]</scope>
    <source>
        <strain evidence="7 8">CS10214</strain>
    </source>
</reference>
<keyword evidence="4" id="KW-0274">FAD</keyword>
<evidence type="ECO:0000313" key="7">
    <source>
        <dbReference type="EMBL" id="PNP75032.1"/>
    </source>
</evidence>
<evidence type="ECO:0000313" key="8">
    <source>
        <dbReference type="Proteomes" id="UP000236664"/>
    </source>
</evidence>
<proteinExistence type="inferred from homology"/>
<keyword evidence="3" id="KW-0285">Flavoprotein</keyword>
<dbReference type="InterPro" id="IPR006094">
    <property type="entry name" value="Oxid_FAD_bind_N"/>
</dbReference>
<evidence type="ECO:0000256" key="4">
    <source>
        <dbReference type="ARBA" id="ARBA00022827"/>
    </source>
</evidence>
<evidence type="ECO:0000256" key="5">
    <source>
        <dbReference type="ARBA" id="ARBA00023002"/>
    </source>
</evidence>
<sequence length="546" mass="61480">MEASIQTLKAQQVPILERGQPEYDKAIATSNLLFRFSRPEFVARPETPAHVQAVIREAKAKKLKVTIKCKGHSYAGHSTAQEGISLDLRSMKKVALDMNTKTVTFDAGCQWGHVYGTLIDGGHDGFIVNGGRCPTVGVGGFILGSGLSPFTRSFGMGSDTLVEATLVTADGDLVTVSERDPPGSDEARLFWALRGAGGGNFGVMVSLKLRVQQLNSQGGIVTAGRYQWFPKNGFTDDVMKTMDDFYVTDWPTNLTIDSTWICDLRQSNKGGVRFTIAFDGSKEEYDGIIDKYIKNTELSTQLKRRVLPEKSTRFLYETLVGQWLEETQRAYPANASYELYSSFIFTNKDPAVLKKATAATRELMDEFRKKFAGENVNFLVTWIHSGGKATEKKPTDTAFFWRSAVFHTYVTVEWTDKWMERDMRGFIGKVKQALRPLSVSGVASFVNFPDRDVAEAVHERAYFGDNYEELRKIKKIWDPDNFFNWVQGVRLPGAPIEKGELTVDPEEEEGKTDEIAGEQWKKWSEWKTYKSSDWQKDLDMLAEMGY</sequence>
<dbReference type="InterPro" id="IPR036318">
    <property type="entry name" value="FAD-bd_PCMH-like_sf"/>
</dbReference>
<dbReference type="GO" id="GO:0071949">
    <property type="term" value="F:FAD binding"/>
    <property type="evidence" value="ECO:0007669"/>
    <property type="project" value="InterPro"/>
</dbReference>